<dbReference type="AlphaFoldDB" id="A0A4R6X4C8"/>
<protein>
    <recommendedName>
        <fullName evidence="5">Ethanolamine ammonia-lyase small subunit</fullName>
        <shortName evidence="5">EAL small subunit</shortName>
        <ecNumber evidence="5">4.3.1.7</ecNumber>
    </recommendedName>
</protein>
<dbReference type="HAMAP" id="MF_00601">
    <property type="entry name" value="EutC"/>
    <property type="match status" value="1"/>
</dbReference>
<dbReference type="InterPro" id="IPR042251">
    <property type="entry name" value="EutC_C"/>
</dbReference>
<dbReference type="GO" id="GO:0006520">
    <property type="term" value="P:amino acid metabolic process"/>
    <property type="evidence" value="ECO:0007669"/>
    <property type="project" value="InterPro"/>
</dbReference>
<organism evidence="6 7">
    <name type="scientific">Marinomonas communis</name>
    <dbReference type="NCBI Taxonomy" id="28254"/>
    <lineage>
        <taxon>Bacteria</taxon>
        <taxon>Pseudomonadati</taxon>
        <taxon>Pseudomonadota</taxon>
        <taxon>Gammaproteobacteria</taxon>
        <taxon>Oceanospirillales</taxon>
        <taxon>Oceanospirillaceae</taxon>
        <taxon>Marinomonas</taxon>
    </lineage>
</organism>
<feature type="binding site" evidence="5">
    <location>
        <position position="195"/>
    </location>
    <ligand>
        <name>adenosylcob(III)alamin</name>
        <dbReference type="ChEBI" id="CHEBI:18408"/>
    </ligand>
</feature>
<dbReference type="GO" id="GO:0046336">
    <property type="term" value="P:ethanolamine catabolic process"/>
    <property type="evidence" value="ECO:0007669"/>
    <property type="project" value="UniProtKB-UniRule"/>
</dbReference>
<comment type="pathway">
    <text evidence="5">Amine and polyamine degradation; ethanolamine degradation.</text>
</comment>
<dbReference type="Pfam" id="PF05985">
    <property type="entry name" value="EutC"/>
    <property type="match status" value="1"/>
</dbReference>
<gene>
    <name evidence="5" type="primary">eutC</name>
    <name evidence="6" type="ORF">C8D85_1343</name>
</gene>
<dbReference type="Gene3D" id="1.10.30.40">
    <property type="entry name" value="Ethanolamine ammonia-lyase light chain (EutC), N-terminal domain"/>
    <property type="match status" value="1"/>
</dbReference>
<keyword evidence="3 5" id="KW-0170">Cobalt</keyword>
<comment type="similarity">
    <text evidence="5">Belongs to the EutC family.</text>
</comment>
<evidence type="ECO:0000256" key="4">
    <source>
        <dbReference type="ARBA" id="ARBA00024446"/>
    </source>
</evidence>
<comment type="subcellular location">
    <subcellularLocation>
        <location evidence="5">Bacterial microcompartment</location>
    </subcellularLocation>
</comment>
<comment type="caution">
    <text evidence="6">The sequence shown here is derived from an EMBL/GenBank/DDBJ whole genome shotgun (WGS) entry which is preliminary data.</text>
</comment>
<proteinExistence type="inferred from homology"/>
<dbReference type="PANTHER" id="PTHR39330">
    <property type="entry name" value="ETHANOLAMINE AMMONIA-LYASE LIGHT CHAIN"/>
    <property type="match status" value="1"/>
</dbReference>
<keyword evidence="7" id="KW-1185">Reference proteome</keyword>
<comment type="function">
    <text evidence="5">Catalyzes the deamination of various vicinal amino-alcohols to oxo compounds. Allows this organism to utilize ethanolamine as the sole source of nitrogen and carbon in the presence of external vitamin B12.</text>
</comment>
<dbReference type="InterPro" id="IPR042255">
    <property type="entry name" value="EutC_N"/>
</dbReference>
<evidence type="ECO:0000256" key="2">
    <source>
        <dbReference type="ARBA" id="ARBA00023239"/>
    </source>
</evidence>
<sequence>MKRIFPTHPIEEAVVENPWHKLRSFTDARIGLGRAGVSVPTKHLLAFQLAHAQAIDAVHSPLNIDGLTASFAEQDWSMEHAPIRLHSQAENRATYLQRPDWGRRLHRTSIERLQEHSTSRSEPYDLAIVIVDGLSAFAIEENTVPFLNELLPRLQGDATPWSIAPLCIVEQGRVAIGDPIGEILNARCVIVLVGERPGLSSPDSMGLYLTWAPKAGLTDAYRNCISNIRLAGLNHHDAARKAYYLLSEARTKKLSGVQLKDRTDDSVLEHDNEQHNFLVSQPK</sequence>
<dbReference type="EC" id="4.3.1.7" evidence="5"/>
<keyword evidence="4 5" id="KW-1283">Bacterial microcompartment</keyword>
<dbReference type="Proteomes" id="UP000295729">
    <property type="component" value="Unassembled WGS sequence"/>
</dbReference>
<keyword evidence="1 5" id="KW-0846">Cobalamin</keyword>
<dbReference type="GO" id="GO:0031471">
    <property type="term" value="C:ethanolamine degradation polyhedral organelle"/>
    <property type="evidence" value="ECO:0007669"/>
    <property type="project" value="UniProtKB-UniRule"/>
</dbReference>
<comment type="catalytic activity">
    <reaction evidence="5">
        <text>ethanolamine = acetaldehyde + NH4(+)</text>
        <dbReference type="Rhea" id="RHEA:15313"/>
        <dbReference type="ChEBI" id="CHEBI:15343"/>
        <dbReference type="ChEBI" id="CHEBI:28938"/>
        <dbReference type="ChEBI" id="CHEBI:57603"/>
        <dbReference type="EC" id="4.3.1.7"/>
    </reaction>
</comment>
<keyword evidence="2 5" id="KW-0456">Lyase</keyword>
<dbReference type="RefSeq" id="WP_133560929.1">
    <property type="nucleotide sequence ID" value="NZ_SNZA01000002.1"/>
</dbReference>
<evidence type="ECO:0000256" key="1">
    <source>
        <dbReference type="ARBA" id="ARBA00022628"/>
    </source>
</evidence>
<accession>A0A4R6X4C8</accession>
<dbReference type="InterPro" id="IPR009246">
    <property type="entry name" value="EutC"/>
</dbReference>
<dbReference type="EMBL" id="SNZA01000002">
    <property type="protein sequence ID" value="TDR13812.1"/>
    <property type="molecule type" value="Genomic_DNA"/>
</dbReference>
<dbReference type="PANTHER" id="PTHR39330:SF1">
    <property type="entry name" value="ETHANOLAMINE AMMONIA-LYASE SMALL SUBUNIT"/>
    <property type="match status" value="1"/>
</dbReference>
<evidence type="ECO:0000313" key="7">
    <source>
        <dbReference type="Proteomes" id="UP000295729"/>
    </source>
</evidence>
<dbReference type="GO" id="GO:0009350">
    <property type="term" value="C:ethanolamine ammonia-lyase complex"/>
    <property type="evidence" value="ECO:0007669"/>
    <property type="project" value="UniProtKB-UniRule"/>
</dbReference>
<dbReference type="GO" id="GO:0031419">
    <property type="term" value="F:cobalamin binding"/>
    <property type="evidence" value="ECO:0007669"/>
    <property type="project" value="UniProtKB-UniRule"/>
</dbReference>
<evidence type="ECO:0000256" key="5">
    <source>
        <dbReference type="HAMAP-Rule" id="MF_00601"/>
    </source>
</evidence>
<dbReference type="GO" id="GO:0008851">
    <property type="term" value="F:ethanolamine ammonia-lyase activity"/>
    <property type="evidence" value="ECO:0007669"/>
    <property type="project" value="UniProtKB-UniRule"/>
</dbReference>
<dbReference type="UniPathway" id="UPA00560"/>
<evidence type="ECO:0000313" key="6">
    <source>
        <dbReference type="EMBL" id="TDR13812.1"/>
    </source>
</evidence>
<name>A0A4R6X4C8_9GAMM</name>
<feature type="binding site" evidence="5">
    <location>
        <position position="224"/>
    </location>
    <ligand>
        <name>adenosylcob(III)alamin</name>
        <dbReference type="ChEBI" id="CHEBI:18408"/>
    </ligand>
</feature>
<dbReference type="NCBIfam" id="NF003971">
    <property type="entry name" value="PRK05465.1"/>
    <property type="match status" value="1"/>
</dbReference>
<feature type="binding site" evidence="5">
    <location>
        <position position="174"/>
    </location>
    <ligand>
        <name>adenosylcob(III)alamin</name>
        <dbReference type="ChEBI" id="CHEBI:18408"/>
    </ligand>
</feature>
<comment type="subunit">
    <text evidence="5">The basic unit is a heterodimer which dimerizes to form tetramers. The heterotetramers trimerize; 6 large subunits form a core ring with 6 small subunits projecting outwards.</text>
</comment>
<dbReference type="Gene3D" id="3.40.50.11240">
    <property type="entry name" value="Ethanolamine ammonia-lyase light chain (EutC)"/>
    <property type="match status" value="1"/>
</dbReference>
<dbReference type="PIRSF" id="PIRSF018982">
    <property type="entry name" value="EutC"/>
    <property type="match status" value="1"/>
</dbReference>
<evidence type="ECO:0000256" key="3">
    <source>
        <dbReference type="ARBA" id="ARBA00023285"/>
    </source>
</evidence>
<dbReference type="OrthoDB" id="114248at2"/>
<comment type="cofactor">
    <cofactor evidence="5">
        <name>adenosylcob(III)alamin</name>
        <dbReference type="ChEBI" id="CHEBI:18408"/>
    </cofactor>
    <text evidence="5">Binds between the large and small subunits.</text>
</comment>
<reference evidence="6 7" key="1">
    <citation type="submission" date="2019-03" db="EMBL/GenBank/DDBJ databases">
        <title>Genomic Encyclopedia of Type Strains, Phase IV (KMG-IV): sequencing the most valuable type-strain genomes for metagenomic binning, comparative biology and taxonomic classification.</title>
        <authorList>
            <person name="Goeker M."/>
        </authorList>
    </citation>
    <scope>NUCLEOTIDE SEQUENCE [LARGE SCALE GENOMIC DNA]</scope>
    <source>
        <strain evidence="6 7">DSM 5604</strain>
    </source>
</reference>